<dbReference type="HOGENOM" id="CLU_066000_0_0_2"/>
<gene>
    <name evidence="4" type="ordered locus">Mthe_1676</name>
</gene>
<dbReference type="SUPFAM" id="SSF53756">
    <property type="entry name" value="UDP-Glycosyltransferase/glycogen phosphorylase"/>
    <property type="match status" value="1"/>
</dbReference>
<dbReference type="GO" id="GO:0016757">
    <property type="term" value="F:glycosyltransferase activity"/>
    <property type="evidence" value="ECO:0007669"/>
    <property type="project" value="InterPro"/>
</dbReference>
<dbReference type="InterPro" id="IPR001296">
    <property type="entry name" value="Glyco_trans_1"/>
</dbReference>
<dbReference type="RefSeq" id="WP_011696820.1">
    <property type="nucleotide sequence ID" value="NC_008553.1"/>
</dbReference>
<dbReference type="GeneID" id="4463348"/>
<dbReference type="Gene3D" id="3.40.50.2000">
    <property type="entry name" value="Glycogen Phosphorylase B"/>
    <property type="match status" value="2"/>
</dbReference>
<evidence type="ECO:0000259" key="2">
    <source>
        <dbReference type="Pfam" id="PF00534"/>
    </source>
</evidence>
<dbReference type="KEGG" id="mtp:Mthe_1676"/>
<dbReference type="PANTHER" id="PTHR46401:SF2">
    <property type="entry name" value="GLYCOSYLTRANSFERASE WBBK-RELATED"/>
    <property type="match status" value="1"/>
</dbReference>
<reference evidence="4 5" key="1">
    <citation type="submission" date="2006-10" db="EMBL/GenBank/DDBJ databases">
        <title>Complete sequence of Methanosaeta thermophila PT.</title>
        <authorList>
            <consortium name="US DOE Joint Genome Institute"/>
            <person name="Copeland A."/>
            <person name="Lucas S."/>
            <person name="Lapidus A."/>
            <person name="Barry K."/>
            <person name="Detter J.C."/>
            <person name="Glavina del Rio T."/>
            <person name="Hammon N."/>
            <person name="Israni S."/>
            <person name="Pitluck S."/>
            <person name="Chain P."/>
            <person name="Malfatti S."/>
            <person name="Shin M."/>
            <person name="Vergez L."/>
            <person name="Schmutz J."/>
            <person name="Larimer F."/>
            <person name="Land M."/>
            <person name="Hauser L."/>
            <person name="Kyrpides N."/>
            <person name="Kim E."/>
            <person name="Smith K.S."/>
            <person name="Ingram-Smith C."/>
            <person name="Richardson P."/>
        </authorList>
    </citation>
    <scope>NUCLEOTIDE SEQUENCE [LARGE SCALE GENOMIC DNA]</scope>
    <source>
        <strain evidence="5">DSM 6194 / JCM 14653 / NBRC 101360 / PT</strain>
    </source>
</reference>
<sequence length="322" mass="36387">MRVAFVYYDYSSFVEQDYEILSRHFDVERVQYSKPGDIFEMASSISRSDIVFSWFAAGHSFLSVMLSRIFGKRSVVVAGGYDVAFLPDIGYGQYTQGWIKRKYTDLALENADAVLAVSQFTREEVLKRTKPRRLEVVYNGVDTEKFHPKGEKDDLVLTVASGSTNVIKLKGLDTFVEAAYLLPNVKFLIIGVRGDVLNILRSKSPENVKILGRVSRDELVECYQRAKVYCQLSYVESFGMALAEAMACGCVPVVTDRGALPEVVGDTGFYVPYGDEKATAEAIRMAMVSEKSPRDRIERSFRIDQRERRLVTLLKELPEKGR</sequence>
<evidence type="ECO:0000259" key="3">
    <source>
        <dbReference type="Pfam" id="PF13439"/>
    </source>
</evidence>
<keyword evidence="1 4" id="KW-0808">Transferase</keyword>
<evidence type="ECO:0000313" key="4">
    <source>
        <dbReference type="EMBL" id="ABK15442.1"/>
    </source>
</evidence>
<dbReference type="AlphaFoldDB" id="A0B9R8"/>
<dbReference type="OrthoDB" id="132546at2157"/>
<dbReference type="Pfam" id="PF13439">
    <property type="entry name" value="Glyco_transf_4"/>
    <property type="match status" value="1"/>
</dbReference>
<feature type="domain" description="Glycosyl transferase family 1" evidence="2">
    <location>
        <begin position="147"/>
        <end position="299"/>
    </location>
</feature>
<dbReference type="PANTHER" id="PTHR46401">
    <property type="entry name" value="GLYCOSYLTRANSFERASE WBBK-RELATED"/>
    <property type="match status" value="1"/>
</dbReference>
<dbReference type="InterPro" id="IPR028098">
    <property type="entry name" value="Glyco_trans_4-like_N"/>
</dbReference>
<dbReference type="Pfam" id="PF00534">
    <property type="entry name" value="Glycos_transf_1"/>
    <property type="match status" value="1"/>
</dbReference>
<feature type="domain" description="Glycosyltransferase subfamily 4-like N-terminal" evidence="3">
    <location>
        <begin position="47"/>
        <end position="145"/>
    </location>
</feature>
<organism evidence="4 5">
    <name type="scientific">Methanothrix thermoacetophila (strain DSM 6194 / JCM 14653 / NBRC 101360 / PT)</name>
    <name type="common">Methanosaeta thermophila</name>
    <dbReference type="NCBI Taxonomy" id="349307"/>
    <lineage>
        <taxon>Archaea</taxon>
        <taxon>Methanobacteriati</taxon>
        <taxon>Methanobacteriota</taxon>
        <taxon>Stenosarchaea group</taxon>
        <taxon>Methanomicrobia</taxon>
        <taxon>Methanotrichales</taxon>
        <taxon>Methanotrichaceae</taxon>
        <taxon>Methanothrix</taxon>
    </lineage>
</organism>
<dbReference type="CAZy" id="GT4">
    <property type="family name" value="Glycosyltransferase Family 4"/>
</dbReference>
<name>A0B9R8_METTP</name>
<keyword evidence="5" id="KW-1185">Reference proteome</keyword>
<proteinExistence type="predicted"/>
<evidence type="ECO:0000313" key="5">
    <source>
        <dbReference type="Proteomes" id="UP000000674"/>
    </source>
</evidence>
<dbReference type="STRING" id="349307.Mthe_1676"/>
<protein>
    <submittedName>
        <fullName evidence="4">Glycosyl transferase, group 1</fullName>
    </submittedName>
</protein>
<dbReference type="Proteomes" id="UP000000674">
    <property type="component" value="Chromosome"/>
</dbReference>
<dbReference type="EMBL" id="CP000477">
    <property type="protein sequence ID" value="ABK15442.1"/>
    <property type="molecule type" value="Genomic_DNA"/>
</dbReference>
<accession>A0B9R8</accession>
<dbReference type="CDD" id="cd03801">
    <property type="entry name" value="GT4_PimA-like"/>
    <property type="match status" value="1"/>
</dbReference>
<evidence type="ECO:0000256" key="1">
    <source>
        <dbReference type="ARBA" id="ARBA00022679"/>
    </source>
</evidence>